<dbReference type="PANTHER" id="PTHR34572:SF1">
    <property type="entry name" value="GOLGIN FAMILY A PROTEIN"/>
    <property type="match status" value="1"/>
</dbReference>
<reference evidence="2" key="1">
    <citation type="submission" date="2020-02" db="EMBL/GenBank/DDBJ databases">
        <authorList>
            <person name="Scholz U."/>
            <person name="Mascher M."/>
            <person name="Fiebig A."/>
        </authorList>
    </citation>
    <scope>NUCLEOTIDE SEQUENCE</scope>
</reference>
<feature type="compositionally biased region" description="Basic and acidic residues" evidence="1">
    <location>
        <begin position="107"/>
        <end position="128"/>
    </location>
</feature>
<feature type="region of interest" description="Disordered" evidence="1">
    <location>
        <begin position="37"/>
        <end position="182"/>
    </location>
</feature>
<keyword evidence="3" id="KW-1185">Reference proteome</keyword>
<organism evidence="2 3">
    <name type="scientific">Spirodela intermedia</name>
    <name type="common">Intermediate duckweed</name>
    <dbReference type="NCBI Taxonomy" id="51605"/>
    <lineage>
        <taxon>Eukaryota</taxon>
        <taxon>Viridiplantae</taxon>
        <taxon>Streptophyta</taxon>
        <taxon>Embryophyta</taxon>
        <taxon>Tracheophyta</taxon>
        <taxon>Spermatophyta</taxon>
        <taxon>Magnoliopsida</taxon>
        <taxon>Liliopsida</taxon>
        <taxon>Araceae</taxon>
        <taxon>Lemnoideae</taxon>
        <taxon>Spirodela</taxon>
    </lineage>
</organism>
<dbReference type="OrthoDB" id="2020529at2759"/>
<name>A0A7I8LAY6_SPIIN</name>
<dbReference type="PANTHER" id="PTHR34572">
    <property type="entry name" value="GOLGIN FAMILY A PROTEIN"/>
    <property type="match status" value="1"/>
</dbReference>
<feature type="compositionally biased region" description="Low complexity" evidence="1">
    <location>
        <begin position="68"/>
        <end position="88"/>
    </location>
</feature>
<protein>
    <submittedName>
        <fullName evidence="2">Uncharacterized protein</fullName>
    </submittedName>
</protein>
<feature type="compositionally biased region" description="Low complexity" evidence="1">
    <location>
        <begin position="39"/>
        <end position="58"/>
    </location>
</feature>
<accession>A0A7I8LAY6</accession>
<evidence type="ECO:0000256" key="1">
    <source>
        <dbReference type="SAM" id="MobiDB-lite"/>
    </source>
</evidence>
<dbReference type="EMBL" id="LR746276">
    <property type="protein sequence ID" value="CAA7407197.1"/>
    <property type="molecule type" value="Genomic_DNA"/>
</dbReference>
<feature type="compositionally biased region" description="Basic and acidic residues" evidence="1">
    <location>
        <begin position="137"/>
        <end position="167"/>
    </location>
</feature>
<gene>
    <name evidence="2" type="ORF">SI8410_13017875</name>
</gene>
<evidence type="ECO:0000313" key="3">
    <source>
        <dbReference type="Proteomes" id="UP000663760"/>
    </source>
</evidence>
<proteinExistence type="predicted"/>
<sequence length="182" mass="19272">MEGVGARLGRSSTRYGPAAVFSGPVRKWKKRWVQVANPNGGAASHAGNGSGSGNSSSHLVLYKWTPTSSQSNASVAAAGGVAVAGKVSATEESPRRKFRYVPVSVIEEQKQEDSAKTDEETKPRDGESFPRQAKSVSSEEKPDVNDVPKEEETQGAGPEREAGDAHLDLSLGLKSHDGERRG</sequence>
<evidence type="ECO:0000313" key="2">
    <source>
        <dbReference type="EMBL" id="CAA7407197.1"/>
    </source>
</evidence>
<dbReference type="Proteomes" id="UP000663760">
    <property type="component" value="Chromosome 13"/>
</dbReference>
<dbReference type="AlphaFoldDB" id="A0A7I8LAY6"/>